<dbReference type="InterPro" id="IPR029787">
    <property type="entry name" value="Nucleotide_cyclase"/>
</dbReference>
<dbReference type="CDD" id="cd07302">
    <property type="entry name" value="CHD"/>
    <property type="match status" value="1"/>
</dbReference>
<dbReference type="Gene3D" id="6.10.340.10">
    <property type="match status" value="1"/>
</dbReference>
<sequence length="700" mass="77105">MEVGNKTVNASRRFTLTLRKALMAALLTLPIVMVALLGYVAYNNALEIIDDLGKRIIHQATERVRAEVSSLLNEASAVSYANRDLIQHVEPNDDRLADDFRRQIEQFPDFSYLSFTSESGDYLHVQRTIDGELLQLRITQGIKQSFKWQSNAWISNEDGQPTKDDQRQRPYYQAAEKSAKQTWTDVYMFGTAPGQQYPGLTCATPVYDDDGDLIGVLTTDFALTALGAYLGTLNVFESGEAFILSGQQIIAHPDVRQVVEPVAKADPNASLHTSSHAPDPVIRGFGHAMQIGTESPIAEYQWQVAGVEYLGFTEPLINVQGLDWSVAIMVAKHELTESVEEATMVVVWIAIASLLTLILVGIILARAIAHPLRRLTAEVAQIGQFKIDPTPLPETWLWEVEKLSKATEEMKTGLRSFSKFVPVDLVRSVITTGVEAELGGEERVLTVSFSDIVGFTNIAERLPPAELVELLGQYMGAMTEEIIATRGTVDKYIGDAIMAFWGAPESDPDHASHACDAALRNLKRLGALQAHWRRTGQPEIDCRIGLNTGALVVGNMGSEHRLNYTVIGDAVNLAARLEALNKLYGTSILVSEFTANCVADNFLCRPIERVAVKGKSQGVLVHELITWREQASDQQQALVAVSASALAAYEAKRFAEAANAYREVLVLRPNDQAAQYFLQQCLAYVATPPSQDWTAVRSMN</sequence>
<organism evidence="9 10">
    <name type="scientific">Arenicella xantha</name>
    <dbReference type="NCBI Taxonomy" id="644221"/>
    <lineage>
        <taxon>Bacteria</taxon>
        <taxon>Pseudomonadati</taxon>
        <taxon>Pseudomonadota</taxon>
        <taxon>Gammaproteobacteria</taxon>
        <taxon>Arenicellales</taxon>
        <taxon>Arenicellaceae</taxon>
        <taxon>Arenicella</taxon>
    </lineage>
</organism>
<evidence type="ECO:0000256" key="2">
    <source>
        <dbReference type="ARBA" id="ARBA00005381"/>
    </source>
</evidence>
<proteinExistence type="inferred from homology"/>
<evidence type="ECO:0000256" key="6">
    <source>
        <dbReference type="ARBA" id="ARBA00023136"/>
    </source>
</evidence>
<dbReference type="GO" id="GO:0005886">
    <property type="term" value="C:plasma membrane"/>
    <property type="evidence" value="ECO:0007669"/>
    <property type="project" value="UniProtKB-SubCell"/>
</dbReference>
<gene>
    <name evidence="9" type="ORF">DFR28_102595</name>
</gene>
<dbReference type="SUPFAM" id="SSF55073">
    <property type="entry name" value="Nucleotide cyclase"/>
    <property type="match status" value="1"/>
</dbReference>
<reference evidence="9 10" key="1">
    <citation type="submission" date="2018-06" db="EMBL/GenBank/DDBJ databases">
        <title>Genomic Encyclopedia of Type Strains, Phase IV (KMG-IV): sequencing the most valuable type-strain genomes for metagenomic binning, comparative biology and taxonomic classification.</title>
        <authorList>
            <person name="Goeker M."/>
        </authorList>
    </citation>
    <scope>NUCLEOTIDE SEQUENCE [LARGE SCALE GENOMIC DNA]</scope>
    <source>
        <strain evidence="9 10">DSM 24032</strain>
    </source>
</reference>
<feature type="transmembrane region" description="Helical" evidence="7">
    <location>
        <begin position="345"/>
        <end position="365"/>
    </location>
</feature>
<dbReference type="OrthoDB" id="9806704at2"/>
<dbReference type="InterPro" id="IPR001054">
    <property type="entry name" value="A/G_cyclase"/>
</dbReference>
<dbReference type="Gene3D" id="3.30.450.20">
    <property type="entry name" value="PAS domain"/>
    <property type="match status" value="1"/>
</dbReference>
<dbReference type="GO" id="GO:0035556">
    <property type="term" value="P:intracellular signal transduction"/>
    <property type="evidence" value="ECO:0007669"/>
    <property type="project" value="InterPro"/>
</dbReference>
<dbReference type="EMBL" id="QNRT01000002">
    <property type="protein sequence ID" value="RBP51176.1"/>
    <property type="molecule type" value="Genomic_DNA"/>
</dbReference>
<dbReference type="CDD" id="cd12913">
    <property type="entry name" value="PDC1_MCP_like"/>
    <property type="match status" value="1"/>
</dbReference>
<dbReference type="InterPro" id="IPR033479">
    <property type="entry name" value="dCache_1"/>
</dbReference>
<dbReference type="InParanoid" id="A0A395JK77"/>
<dbReference type="PANTHER" id="PTHR43081">
    <property type="entry name" value="ADENYLATE CYCLASE, TERMINAL-DIFFERENTIATION SPECIFIC-RELATED"/>
    <property type="match status" value="1"/>
</dbReference>
<comment type="similarity">
    <text evidence="2">Belongs to the adenylyl cyclase class-3 family.</text>
</comment>
<keyword evidence="6 7" id="KW-0472">Membrane</keyword>
<dbReference type="Proteomes" id="UP000253083">
    <property type="component" value="Unassembled WGS sequence"/>
</dbReference>
<dbReference type="Gene3D" id="3.30.70.1230">
    <property type="entry name" value="Nucleotide cyclase"/>
    <property type="match status" value="1"/>
</dbReference>
<dbReference type="RefSeq" id="WP_113953966.1">
    <property type="nucleotide sequence ID" value="NZ_QNRT01000002.1"/>
</dbReference>
<dbReference type="PANTHER" id="PTHR43081:SF1">
    <property type="entry name" value="ADENYLATE CYCLASE, TERMINAL-DIFFERENTIATION SPECIFIC"/>
    <property type="match status" value="1"/>
</dbReference>
<evidence type="ECO:0000256" key="4">
    <source>
        <dbReference type="ARBA" id="ARBA00022692"/>
    </source>
</evidence>
<feature type="domain" description="Guanylate cyclase" evidence="8">
    <location>
        <begin position="446"/>
        <end position="578"/>
    </location>
</feature>
<evidence type="ECO:0000256" key="1">
    <source>
        <dbReference type="ARBA" id="ARBA00004651"/>
    </source>
</evidence>
<dbReference type="FunFam" id="3.30.70.1230:FF:000016">
    <property type="entry name" value="Adenylate/guanylate cyclase domain-containing protein"/>
    <property type="match status" value="1"/>
</dbReference>
<keyword evidence="3" id="KW-1003">Cell membrane</keyword>
<dbReference type="GO" id="GO:0004016">
    <property type="term" value="F:adenylate cyclase activity"/>
    <property type="evidence" value="ECO:0007669"/>
    <property type="project" value="UniProtKB-ARBA"/>
</dbReference>
<evidence type="ECO:0000256" key="5">
    <source>
        <dbReference type="ARBA" id="ARBA00022989"/>
    </source>
</evidence>
<evidence type="ECO:0000256" key="7">
    <source>
        <dbReference type="SAM" id="Phobius"/>
    </source>
</evidence>
<evidence type="ECO:0000256" key="3">
    <source>
        <dbReference type="ARBA" id="ARBA00022475"/>
    </source>
</evidence>
<dbReference type="Pfam" id="PF00211">
    <property type="entry name" value="Guanylate_cyc"/>
    <property type="match status" value="1"/>
</dbReference>
<accession>A0A395JK77</accession>
<keyword evidence="10" id="KW-1185">Reference proteome</keyword>
<dbReference type="AlphaFoldDB" id="A0A395JK77"/>
<comment type="caution">
    <text evidence="9">The sequence shown here is derived from an EMBL/GenBank/DDBJ whole genome shotgun (WGS) entry which is preliminary data.</text>
</comment>
<protein>
    <submittedName>
        <fullName evidence="9">Adenylate cyclase</fullName>
    </submittedName>
</protein>
<feature type="transmembrane region" description="Helical" evidence="7">
    <location>
        <begin position="21"/>
        <end position="42"/>
    </location>
</feature>
<dbReference type="SMART" id="SM00044">
    <property type="entry name" value="CYCc"/>
    <property type="match status" value="1"/>
</dbReference>
<evidence type="ECO:0000259" key="8">
    <source>
        <dbReference type="PROSITE" id="PS50125"/>
    </source>
</evidence>
<evidence type="ECO:0000313" key="10">
    <source>
        <dbReference type="Proteomes" id="UP000253083"/>
    </source>
</evidence>
<evidence type="ECO:0000313" key="9">
    <source>
        <dbReference type="EMBL" id="RBP51176.1"/>
    </source>
</evidence>
<dbReference type="InterPro" id="IPR050697">
    <property type="entry name" value="Adenylyl/Guanylyl_Cyclase_3/4"/>
</dbReference>
<keyword evidence="4 7" id="KW-0812">Transmembrane</keyword>
<comment type="subcellular location">
    <subcellularLocation>
        <location evidence="1">Cell membrane</location>
        <topology evidence="1">Multi-pass membrane protein</topology>
    </subcellularLocation>
</comment>
<dbReference type="Pfam" id="PF02743">
    <property type="entry name" value="dCache_1"/>
    <property type="match status" value="1"/>
</dbReference>
<keyword evidence="5 7" id="KW-1133">Transmembrane helix</keyword>
<dbReference type="GO" id="GO:0006171">
    <property type="term" value="P:cAMP biosynthetic process"/>
    <property type="evidence" value="ECO:0007669"/>
    <property type="project" value="TreeGrafter"/>
</dbReference>
<dbReference type="PROSITE" id="PS50125">
    <property type="entry name" value="GUANYLATE_CYCLASE_2"/>
    <property type="match status" value="1"/>
</dbReference>
<name>A0A395JK77_9GAMM</name>